<keyword evidence="2" id="KW-0732">Signal</keyword>
<evidence type="ECO:0000256" key="1">
    <source>
        <dbReference type="ARBA" id="ARBA00007936"/>
    </source>
</evidence>
<accession>A0A2K6LYA1</accession>
<dbReference type="GO" id="GO:0099537">
    <property type="term" value="P:trans-synaptic signaling"/>
    <property type="evidence" value="ECO:0007669"/>
    <property type="project" value="Ensembl"/>
</dbReference>
<reference evidence="3" key="2">
    <citation type="submission" date="2025-08" db="UniProtKB">
        <authorList>
            <consortium name="Ensembl"/>
        </authorList>
    </citation>
    <scope>IDENTIFICATION</scope>
</reference>
<dbReference type="GO" id="GO:0008083">
    <property type="term" value="F:growth factor activity"/>
    <property type="evidence" value="ECO:0007669"/>
    <property type="project" value="InterPro"/>
</dbReference>
<dbReference type="OMA" id="HCPNSIV"/>
<evidence type="ECO:0000256" key="2">
    <source>
        <dbReference type="SAM" id="SignalP"/>
    </source>
</evidence>
<evidence type="ECO:0000313" key="4">
    <source>
        <dbReference type="Proteomes" id="UP000233180"/>
    </source>
</evidence>
<dbReference type="AlphaFoldDB" id="A0A2K6LYA1"/>
<dbReference type="InterPro" id="IPR008996">
    <property type="entry name" value="IL1/FGF"/>
</dbReference>
<feature type="signal peptide" evidence="2">
    <location>
        <begin position="1"/>
        <end position="16"/>
    </location>
</feature>
<reference evidence="3" key="3">
    <citation type="submission" date="2025-09" db="UniProtKB">
        <authorList>
            <consortium name="Ensembl"/>
        </authorList>
    </citation>
    <scope>IDENTIFICATION</scope>
</reference>
<dbReference type="GO" id="GO:0009986">
    <property type="term" value="C:cell surface"/>
    <property type="evidence" value="ECO:0007669"/>
    <property type="project" value="Ensembl"/>
</dbReference>
<dbReference type="GO" id="GO:0005794">
    <property type="term" value="C:Golgi apparatus"/>
    <property type="evidence" value="ECO:0007669"/>
    <property type="project" value="Ensembl"/>
</dbReference>
<dbReference type="GO" id="GO:0098978">
    <property type="term" value="C:glutamatergic synapse"/>
    <property type="evidence" value="ECO:0007669"/>
    <property type="project" value="Ensembl"/>
</dbReference>
<organism evidence="3 4">
    <name type="scientific">Rhinopithecus bieti</name>
    <name type="common">Black snub-nosed monkey</name>
    <name type="synonym">Pygathrix bieti</name>
    <dbReference type="NCBI Taxonomy" id="61621"/>
    <lineage>
        <taxon>Eukaryota</taxon>
        <taxon>Metazoa</taxon>
        <taxon>Chordata</taxon>
        <taxon>Craniata</taxon>
        <taxon>Vertebrata</taxon>
        <taxon>Euteleostomi</taxon>
        <taxon>Mammalia</taxon>
        <taxon>Eutheria</taxon>
        <taxon>Euarchontoglires</taxon>
        <taxon>Primates</taxon>
        <taxon>Haplorrhini</taxon>
        <taxon>Catarrhini</taxon>
        <taxon>Cercopithecidae</taxon>
        <taxon>Colobinae</taxon>
        <taxon>Rhinopithecus</taxon>
    </lineage>
</organism>
<dbReference type="GO" id="GO:0098982">
    <property type="term" value="C:GABA-ergic synapse"/>
    <property type="evidence" value="ECO:0007669"/>
    <property type="project" value="Ensembl"/>
</dbReference>
<dbReference type="Gene3D" id="2.80.10.50">
    <property type="match status" value="1"/>
</dbReference>
<dbReference type="Proteomes" id="UP000233180">
    <property type="component" value="Unassembled WGS sequence"/>
</dbReference>
<dbReference type="GO" id="GO:0099147">
    <property type="term" value="C:extrinsic component of postsynaptic density membrane"/>
    <property type="evidence" value="ECO:0007669"/>
    <property type="project" value="Ensembl"/>
</dbReference>
<name>A0A2K6LYA1_RHIBE</name>
<dbReference type="GO" id="GO:0090128">
    <property type="term" value="P:regulation of synapse maturation"/>
    <property type="evidence" value="ECO:0007669"/>
    <property type="project" value="Ensembl"/>
</dbReference>
<protein>
    <submittedName>
        <fullName evidence="3">Fibroblast growth factor 22</fullName>
    </submittedName>
</protein>
<evidence type="ECO:0000313" key="3">
    <source>
        <dbReference type="Ensembl" id="ENSRBIP00000028479.1"/>
    </source>
</evidence>
<feature type="chain" id="PRO_5046213799" evidence="2">
    <location>
        <begin position="17"/>
        <end position="147"/>
    </location>
</feature>
<dbReference type="GO" id="GO:0005730">
    <property type="term" value="C:nucleolus"/>
    <property type="evidence" value="ECO:0007669"/>
    <property type="project" value="Ensembl"/>
</dbReference>
<gene>
    <name evidence="3" type="primary">FGF22</name>
</gene>
<dbReference type="PANTHER" id="PTHR11486">
    <property type="entry name" value="FIBROBLAST GROWTH FACTOR"/>
    <property type="match status" value="1"/>
</dbReference>
<reference evidence="3 4" key="1">
    <citation type="submission" date="2016-06" db="EMBL/GenBank/DDBJ databases">
        <title>Genome of Rhinopithecus bieti.</title>
        <authorList>
            <person name="Wu"/>
            <person name="C.-I. and Zhang"/>
            <person name="Y."/>
        </authorList>
    </citation>
    <scope>NUCLEOTIDE SEQUENCE</scope>
</reference>
<dbReference type="Pfam" id="PF00167">
    <property type="entry name" value="FGF"/>
    <property type="match status" value="1"/>
</dbReference>
<dbReference type="SUPFAM" id="SSF50353">
    <property type="entry name" value="Cytokine"/>
    <property type="match status" value="1"/>
</dbReference>
<dbReference type="STRING" id="61621.ENSRBIP00000028479"/>
<keyword evidence="4" id="KW-1185">Reference proteome</keyword>
<dbReference type="Ensembl" id="ENSRBIT00000052419.1">
    <property type="protein sequence ID" value="ENSRBIP00000028479.1"/>
    <property type="gene ID" value="ENSRBIG00000038132.1"/>
</dbReference>
<dbReference type="GeneTree" id="ENSGT00940000161721"/>
<dbReference type="InterPro" id="IPR002209">
    <property type="entry name" value="Fibroblast_GF_fam"/>
</dbReference>
<comment type="similarity">
    <text evidence="1">Belongs to the heparin-binding growth factors family.</text>
</comment>
<dbReference type="PRINTS" id="PR00262">
    <property type="entry name" value="IL1HBGF"/>
</dbReference>
<dbReference type="SMART" id="SM00442">
    <property type="entry name" value="FGF"/>
    <property type="match status" value="1"/>
</dbReference>
<proteinExistence type="inferred from homology"/>
<sequence length="147" mass="17079">MGLAWLLLAQAAGTRSAPQRTRSYPHLEGDVRWRRLFSSTHFFLRVDPGGRVQGTRWRHGQDSESVSSGFYVAMDRRGRLYGSRLYTVDCRFRERIEENGHNTYASQRWHRHGQPMFLALDRRGGPRPGGRTRRYHLSAHFLPVLVS</sequence>